<comment type="caution">
    <text evidence="1">The sequence shown here is derived from an EMBL/GenBank/DDBJ whole genome shotgun (WGS) entry which is preliminary data.</text>
</comment>
<sequence length="117" mass="12570">MKDLVPCEETGKKVLVKTLCGLECVPLVSIDLQSQLFNGQAMVGFVEELPVPGVDFLMGNDIAGGKVSVAPVVPETPVDSYEIEQLERQMPELFPVCAVTRARAAGGTVTEDKSFED</sequence>
<name>A0AAE1GQM2_PETCI</name>
<proteinExistence type="predicted"/>
<gene>
    <name evidence="1" type="ORF">Pcinc_002112</name>
</gene>
<keyword evidence="2" id="KW-1185">Reference proteome</keyword>
<reference evidence="1" key="1">
    <citation type="submission" date="2023-10" db="EMBL/GenBank/DDBJ databases">
        <title>Genome assemblies of two species of porcelain crab, Petrolisthes cinctipes and Petrolisthes manimaculis (Anomura: Porcellanidae).</title>
        <authorList>
            <person name="Angst P."/>
        </authorList>
    </citation>
    <scope>NUCLEOTIDE SEQUENCE</scope>
    <source>
        <strain evidence="1">PB745_01</strain>
        <tissue evidence="1">Gill</tissue>
    </source>
</reference>
<dbReference type="AlphaFoldDB" id="A0AAE1GQM2"/>
<protein>
    <submittedName>
        <fullName evidence="1">Uncharacterized protein</fullName>
    </submittedName>
</protein>
<evidence type="ECO:0000313" key="1">
    <source>
        <dbReference type="EMBL" id="KAK3894093.1"/>
    </source>
</evidence>
<dbReference type="Proteomes" id="UP001286313">
    <property type="component" value="Unassembled WGS sequence"/>
</dbReference>
<dbReference type="EMBL" id="JAWQEG010000143">
    <property type="protein sequence ID" value="KAK3894093.1"/>
    <property type="molecule type" value="Genomic_DNA"/>
</dbReference>
<accession>A0AAE1GQM2</accession>
<organism evidence="1 2">
    <name type="scientific">Petrolisthes cinctipes</name>
    <name type="common">Flat porcelain crab</name>
    <dbReference type="NCBI Taxonomy" id="88211"/>
    <lineage>
        <taxon>Eukaryota</taxon>
        <taxon>Metazoa</taxon>
        <taxon>Ecdysozoa</taxon>
        <taxon>Arthropoda</taxon>
        <taxon>Crustacea</taxon>
        <taxon>Multicrustacea</taxon>
        <taxon>Malacostraca</taxon>
        <taxon>Eumalacostraca</taxon>
        <taxon>Eucarida</taxon>
        <taxon>Decapoda</taxon>
        <taxon>Pleocyemata</taxon>
        <taxon>Anomura</taxon>
        <taxon>Galatheoidea</taxon>
        <taxon>Porcellanidae</taxon>
        <taxon>Petrolisthes</taxon>
    </lineage>
</organism>
<evidence type="ECO:0000313" key="2">
    <source>
        <dbReference type="Proteomes" id="UP001286313"/>
    </source>
</evidence>